<dbReference type="EMBL" id="AZCU01000010">
    <property type="protein sequence ID" value="KRK24403.1"/>
    <property type="molecule type" value="Genomic_DNA"/>
</dbReference>
<keyword evidence="2" id="KW-0479">Metal-binding</keyword>
<dbReference type="SUPFAM" id="SSF56300">
    <property type="entry name" value="Metallo-dependent phosphatases"/>
    <property type="match status" value="1"/>
</dbReference>
<dbReference type="AlphaFoldDB" id="A0A837R9B4"/>
<feature type="domain" description="Calcineurin-like phosphoesterase" evidence="3">
    <location>
        <begin position="6"/>
        <end position="153"/>
    </location>
</feature>
<dbReference type="EC" id="3.1.4.-" evidence="2"/>
<dbReference type="PANTHER" id="PTHR11124">
    <property type="entry name" value="VACUOLAR SORTING PROTEIN VPS29"/>
    <property type="match status" value="1"/>
</dbReference>
<reference evidence="4 5" key="1">
    <citation type="journal article" date="2015" name="Genome Announc.">
        <title>Expanding the biotechnology potential of lactobacilli through comparative genomics of 213 strains and associated genera.</title>
        <authorList>
            <person name="Sun Z."/>
            <person name="Harris H.M."/>
            <person name="McCann A."/>
            <person name="Guo C."/>
            <person name="Argimon S."/>
            <person name="Zhang W."/>
            <person name="Yang X."/>
            <person name="Jeffery I.B."/>
            <person name="Cooney J.C."/>
            <person name="Kagawa T.F."/>
            <person name="Liu W."/>
            <person name="Song Y."/>
            <person name="Salvetti E."/>
            <person name="Wrobel A."/>
            <person name="Rasinkangas P."/>
            <person name="Parkhill J."/>
            <person name="Rea M.C."/>
            <person name="O'Sullivan O."/>
            <person name="Ritari J."/>
            <person name="Douillard F.P."/>
            <person name="Paul Ross R."/>
            <person name="Yang R."/>
            <person name="Briner A.E."/>
            <person name="Felis G.E."/>
            <person name="de Vos W.M."/>
            <person name="Barrangou R."/>
            <person name="Klaenhammer T.R."/>
            <person name="Caufield P.W."/>
            <person name="Cui Y."/>
            <person name="Zhang H."/>
            <person name="O'Toole P.W."/>
        </authorList>
    </citation>
    <scope>NUCLEOTIDE SEQUENCE [LARGE SCALE GENOMIC DNA]</scope>
    <source>
        <strain evidence="4 5">DSM 20314</strain>
    </source>
</reference>
<evidence type="ECO:0000256" key="1">
    <source>
        <dbReference type="ARBA" id="ARBA00008950"/>
    </source>
</evidence>
<organism evidence="4 5">
    <name type="scientific">Lactiplantibacillus pentosus DSM 20314</name>
    <dbReference type="NCBI Taxonomy" id="1423791"/>
    <lineage>
        <taxon>Bacteria</taxon>
        <taxon>Bacillati</taxon>
        <taxon>Bacillota</taxon>
        <taxon>Bacilli</taxon>
        <taxon>Lactobacillales</taxon>
        <taxon>Lactobacillaceae</taxon>
        <taxon>Lactiplantibacillus</taxon>
    </lineage>
</organism>
<dbReference type="InterPro" id="IPR000979">
    <property type="entry name" value="Phosphodiesterase_MJ0936/Vps29"/>
</dbReference>
<name>A0A837R9B4_LACPE</name>
<gene>
    <name evidence="4" type="ORF">FD24_GL000322</name>
</gene>
<evidence type="ECO:0000256" key="2">
    <source>
        <dbReference type="RuleBase" id="RU362039"/>
    </source>
</evidence>
<protein>
    <recommendedName>
        <fullName evidence="2">Phosphoesterase</fullName>
        <ecNumber evidence="2">3.1.4.-</ecNumber>
    </recommendedName>
</protein>
<dbReference type="InterPro" id="IPR024654">
    <property type="entry name" value="Calcineurin-like_PHP_lpxH"/>
</dbReference>
<dbReference type="Pfam" id="PF12850">
    <property type="entry name" value="Metallophos_2"/>
    <property type="match status" value="1"/>
</dbReference>
<sequence length="177" mass="19854">MVVKSMKCLVVSDSHGDRDIVVRLLETYRDQVDAIFHCGDSELSDDDPLLKDMYIVQGNMDFDTHMPIEVQTTVDDVTVYMTHGHVFGVNMGLDHLLANATTAHARLAFFGHTHQLGVERHEGVLVLNPGSITFPRGEFARIGGTYAIVTTSSTAIDVQYYNRRMQAVPELKFHFEN</sequence>
<accession>A0A837R9B4</accession>
<evidence type="ECO:0000313" key="5">
    <source>
        <dbReference type="Proteomes" id="UP000051020"/>
    </source>
</evidence>
<comment type="caution">
    <text evidence="4">The sequence shown here is derived from an EMBL/GenBank/DDBJ whole genome shotgun (WGS) entry which is preliminary data.</text>
</comment>
<comment type="cofactor">
    <cofactor evidence="2">
        <name>a divalent metal cation</name>
        <dbReference type="ChEBI" id="CHEBI:60240"/>
    </cofactor>
</comment>
<dbReference type="Proteomes" id="UP000051020">
    <property type="component" value="Unassembled WGS sequence"/>
</dbReference>
<dbReference type="GO" id="GO:0046872">
    <property type="term" value="F:metal ion binding"/>
    <property type="evidence" value="ECO:0007669"/>
    <property type="project" value="UniProtKB-KW"/>
</dbReference>
<dbReference type="InterPro" id="IPR041802">
    <property type="entry name" value="MPP_YfcE"/>
</dbReference>
<evidence type="ECO:0000313" key="4">
    <source>
        <dbReference type="EMBL" id="KRK24403.1"/>
    </source>
</evidence>
<evidence type="ECO:0000259" key="3">
    <source>
        <dbReference type="Pfam" id="PF12850"/>
    </source>
</evidence>
<proteinExistence type="inferred from homology"/>
<comment type="similarity">
    <text evidence="1 2">Belongs to the metallophosphoesterase superfamily. YfcE family.</text>
</comment>
<dbReference type="NCBIfam" id="TIGR00040">
    <property type="entry name" value="yfcE"/>
    <property type="match status" value="1"/>
</dbReference>
<dbReference type="CDD" id="cd00841">
    <property type="entry name" value="MPP_YfcE"/>
    <property type="match status" value="1"/>
</dbReference>
<dbReference type="Gene3D" id="3.60.21.10">
    <property type="match status" value="1"/>
</dbReference>
<dbReference type="InterPro" id="IPR029052">
    <property type="entry name" value="Metallo-depent_PP-like"/>
</dbReference>
<dbReference type="GO" id="GO:0016787">
    <property type="term" value="F:hydrolase activity"/>
    <property type="evidence" value="ECO:0007669"/>
    <property type="project" value="UniProtKB-UniRule"/>
</dbReference>